<feature type="repeat" description="ANK" evidence="13">
    <location>
        <begin position="106"/>
        <end position="138"/>
    </location>
</feature>
<evidence type="ECO:0000313" key="16">
    <source>
        <dbReference type="EMBL" id="KAI6650853.1"/>
    </source>
</evidence>
<dbReference type="GO" id="GO:0098703">
    <property type="term" value="P:calcium ion import across plasma membrane"/>
    <property type="evidence" value="ECO:0007669"/>
    <property type="project" value="TreeGrafter"/>
</dbReference>
<evidence type="ECO:0000256" key="6">
    <source>
        <dbReference type="ARBA" id="ARBA00022692"/>
    </source>
</evidence>
<dbReference type="Gene3D" id="1.25.40.20">
    <property type="entry name" value="Ankyrin repeat-containing domain"/>
    <property type="match status" value="2"/>
</dbReference>
<evidence type="ECO:0000256" key="9">
    <source>
        <dbReference type="ARBA" id="ARBA00022989"/>
    </source>
</evidence>
<feature type="transmembrane region" description="Helical" evidence="14">
    <location>
        <begin position="499"/>
        <end position="520"/>
    </location>
</feature>
<dbReference type="Pfam" id="PF00023">
    <property type="entry name" value="Ank"/>
    <property type="match status" value="1"/>
</dbReference>
<keyword evidence="9 14" id="KW-1133">Transmembrane helix</keyword>
<comment type="caution">
    <text evidence="16">The sequence shown here is derived from an EMBL/GenBank/DDBJ whole genome shotgun (WGS) entry which is preliminary data.</text>
</comment>
<evidence type="ECO:0000256" key="10">
    <source>
        <dbReference type="ARBA" id="ARBA00023065"/>
    </source>
</evidence>
<evidence type="ECO:0000256" key="13">
    <source>
        <dbReference type="PROSITE-ProRule" id="PRU00023"/>
    </source>
</evidence>
<evidence type="ECO:0000256" key="14">
    <source>
        <dbReference type="SAM" id="Phobius"/>
    </source>
</evidence>
<dbReference type="Pfam" id="PF00520">
    <property type="entry name" value="Ion_trans"/>
    <property type="match status" value="1"/>
</dbReference>
<keyword evidence="17" id="KW-1185">Reference proteome</keyword>
<dbReference type="Proteomes" id="UP001165289">
    <property type="component" value="Unassembled WGS sequence"/>
</dbReference>
<dbReference type="InterPro" id="IPR036770">
    <property type="entry name" value="Ankyrin_rpt-contain_sf"/>
</dbReference>
<keyword evidence="11 14" id="KW-0472">Membrane</keyword>
<dbReference type="SUPFAM" id="SSF48403">
    <property type="entry name" value="Ankyrin repeat"/>
    <property type="match status" value="1"/>
</dbReference>
<accession>A0AAV7JPR9</accession>
<dbReference type="PANTHER" id="PTHR10582:SF2">
    <property type="entry name" value="INACTIVE"/>
    <property type="match status" value="1"/>
</dbReference>
<reference evidence="16 17" key="1">
    <citation type="journal article" date="2023" name="BMC Biol.">
        <title>The compact genome of the sponge Oopsacas minuta (Hexactinellida) is lacking key metazoan core genes.</title>
        <authorList>
            <person name="Santini S."/>
            <person name="Schenkelaars Q."/>
            <person name="Jourda C."/>
            <person name="Duchesne M."/>
            <person name="Belahbib H."/>
            <person name="Rocher C."/>
            <person name="Selva M."/>
            <person name="Riesgo A."/>
            <person name="Vervoort M."/>
            <person name="Leys S.P."/>
            <person name="Kodjabachian L."/>
            <person name="Le Bivic A."/>
            <person name="Borchiellini C."/>
            <person name="Claverie J.M."/>
            <person name="Renard E."/>
        </authorList>
    </citation>
    <scope>NUCLEOTIDE SEQUENCE [LARGE SCALE GENOMIC DNA]</scope>
    <source>
        <strain evidence="16">SPO-2</strain>
    </source>
</reference>
<keyword evidence="6 14" id="KW-0812">Transmembrane</keyword>
<feature type="transmembrane region" description="Helical" evidence="14">
    <location>
        <begin position="619"/>
        <end position="640"/>
    </location>
</feature>
<feature type="repeat" description="ANK" evidence="13">
    <location>
        <begin position="204"/>
        <end position="236"/>
    </location>
</feature>
<proteinExistence type="predicted"/>
<evidence type="ECO:0000256" key="11">
    <source>
        <dbReference type="ARBA" id="ARBA00023136"/>
    </source>
</evidence>
<evidence type="ECO:0000256" key="12">
    <source>
        <dbReference type="ARBA" id="ARBA00023303"/>
    </source>
</evidence>
<protein>
    <submittedName>
        <fullName evidence="16">Vanilloid receptor</fullName>
    </submittedName>
</protein>
<organism evidence="16 17">
    <name type="scientific">Oopsacas minuta</name>
    <dbReference type="NCBI Taxonomy" id="111878"/>
    <lineage>
        <taxon>Eukaryota</taxon>
        <taxon>Metazoa</taxon>
        <taxon>Porifera</taxon>
        <taxon>Hexactinellida</taxon>
        <taxon>Hexasterophora</taxon>
        <taxon>Lyssacinosida</taxon>
        <taxon>Leucopsacidae</taxon>
        <taxon>Oopsacas</taxon>
    </lineage>
</organism>
<dbReference type="SMART" id="SM00248">
    <property type="entry name" value="ANK"/>
    <property type="match status" value="5"/>
</dbReference>
<keyword evidence="12" id="KW-0407">Ion channel</keyword>
<dbReference type="InterPro" id="IPR005821">
    <property type="entry name" value="Ion_trans_dom"/>
</dbReference>
<evidence type="ECO:0000256" key="2">
    <source>
        <dbReference type="ARBA" id="ARBA00022448"/>
    </source>
</evidence>
<evidence type="ECO:0000256" key="5">
    <source>
        <dbReference type="ARBA" id="ARBA00022673"/>
    </source>
</evidence>
<evidence type="ECO:0000256" key="4">
    <source>
        <dbReference type="ARBA" id="ARBA00022568"/>
    </source>
</evidence>
<keyword evidence="16" id="KW-0675">Receptor</keyword>
<feature type="transmembrane region" description="Helical" evidence="14">
    <location>
        <begin position="473"/>
        <end position="493"/>
    </location>
</feature>
<keyword evidence="13" id="KW-0040">ANK repeat</keyword>
<feature type="transmembrane region" description="Helical" evidence="14">
    <location>
        <begin position="415"/>
        <end position="438"/>
    </location>
</feature>
<evidence type="ECO:0000256" key="3">
    <source>
        <dbReference type="ARBA" id="ARBA00022475"/>
    </source>
</evidence>
<comment type="subcellular location">
    <subcellularLocation>
        <location evidence="1">Cell membrane</location>
        <topology evidence="1">Multi-pass membrane protein</topology>
    </subcellularLocation>
</comment>
<dbReference type="PANTHER" id="PTHR10582">
    <property type="entry name" value="TRANSIENT RECEPTOR POTENTIAL ION CHANNEL PROTEIN"/>
    <property type="match status" value="1"/>
</dbReference>
<evidence type="ECO:0000256" key="7">
    <source>
        <dbReference type="ARBA" id="ARBA00022737"/>
    </source>
</evidence>
<gene>
    <name evidence="16" type="ORF">LOD99_5693</name>
</gene>
<keyword evidence="3" id="KW-1003">Cell membrane</keyword>
<dbReference type="InterPro" id="IPR024862">
    <property type="entry name" value="TRPV"/>
</dbReference>
<evidence type="ECO:0000256" key="8">
    <source>
        <dbReference type="ARBA" id="ARBA00022837"/>
    </source>
</evidence>
<keyword evidence="8" id="KW-0106">Calcium</keyword>
<evidence type="ECO:0000259" key="15">
    <source>
        <dbReference type="Pfam" id="PF00520"/>
    </source>
</evidence>
<dbReference type="PROSITE" id="PS50088">
    <property type="entry name" value="ANK_REPEAT"/>
    <property type="match status" value="3"/>
</dbReference>
<feature type="transmembrane region" description="Helical" evidence="14">
    <location>
        <begin position="541"/>
        <end position="562"/>
    </location>
</feature>
<dbReference type="GO" id="GO:0005886">
    <property type="term" value="C:plasma membrane"/>
    <property type="evidence" value="ECO:0007669"/>
    <property type="project" value="UniProtKB-SubCell"/>
</dbReference>
<feature type="domain" description="Ion transport" evidence="15">
    <location>
        <begin position="378"/>
        <end position="651"/>
    </location>
</feature>
<dbReference type="GO" id="GO:0005262">
    <property type="term" value="F:calcium channel activity"/>
    <property type="evidence" value="ECO:0007669"/>
    <property type="project" value="UniProtKB-KW"/>
</dbReference>
<keyword evidence="5" id="KW-0107">Calcium channel</keyword>
<feature type="transmembrane region" description="Helical" evidence="14">
    <location>
        <begin position="370"/>
        <end position="395"/>
    </location>
</feature>
<keyword evidence="2" id="KW-0813">Transport</keyword>
<sequence length="765" mass="86587">MDKREAWNLDGSKKTDYLMAKRKQKLNLSTESLASGISSSYYPTSRNSLPVNTQEMKCIIESWKTPLHNAAAAGRCDELNLLLEFPHINVNIQTKRYNEYEGLITLDNTPLHLAAKNGREQAVSILLKSGAACDILNSDGATALHLATINGASYEVVYNLAKEKKTLSMKDNKGRTALFCAAVEGWHTLIPILAEENIEDTDLIGETPLIAATKNGFSQTMKSLIEHGAYITKRDKKGNCALDYALIVDEKSIQDEEIFDNIVSQMLKSQPKEKALSHLRQLLGKYNHLKLKQSVFTLFDMIPELRAIQVIIHSKYLESDRNGFTPDQKEYQHSSITALQMIADTRDIDLAFHPCIRTVVDKKMWKIGNYFLLAEIIYFIFFLICIGFIFISTAVQPNPNIYDEPIDIVRGIVEVIVAILWVTRVFFFVLGIVTGLVWEYHRDTYEQGENHDKTLSKGKLAYNVVKGLASDPFNYYSVISIVSLFLVMPLRAVDSPAQWIFAVCAVIFSFLGLLKTIRLLPGFGTYVHTITLIMIYDVPKFTIVCITLTLVLSQCFFISLRVPYGSGRPDNMSAGSLGEEGMTSEYHWTFLLFVRLLLEGQSILEHNYLADHLNWMSSVIYMCALLLMIVILLNIFIAQVSDTYATSKSKSERVVALYRLEYIVRITVNTFGMSRKKGYVNIINLKGNYWKSLQRDSDDMYSDIRLLLEKQQSNFDQLKQCISTLKKMALLKFESAGLDKCSIQSDCNSTTSICKDLPEITMNEV</sequence>
<dbReference type="AlphaFoldDB" id="A0AAV7JPR9"/>
<evidence type="ECO:0000256" key="1">
    <source>
        <dbReference type="ARBA" id="ARBA00004651"/>
    </source>
</evidence>
<dbReference type="EMBL" id="JAKMXF010000309">
    <property type="protein sequence ID" value="KAI6650853.1"/>
    <property type="molecule type" value="Genomic_DNA"/>
</dbReference>
<dbReference type="InterPro" id="IPR002110">
    <property type="entry name" value="Ankyrin_rpt"/>
</dbReference>
<evidence type="ECO:0000313" key="17">
    <source>
        <dbReference type="Proteomes" id="UP001165289"/>
    </source>
</evidence>
<keyword evidence="10" id="KW-0406">Ion transport</keyword>
<feature type="repeat" description="ANK" evidence="13">
    <location>
        <begin position="139"/>
        <end position="172"/>
    </location>
</feature>
<keyword evidence="4" id="KW-0109">Calcium transport</keyword>
<dbReference type="PROSITE" id="PS50297">
    <property type="entry name" value="ANK_REP_REGION"/>
    <property type="match status" value="2"/>
</dbReference>
<dbReference type="Pfam" id="PF12796">
    <property type="entry name" value="Ank_2"/>
    <property type="match status" value="1"/>
</dbReference>
<keyword evidence="7" id="KW-0677">Repeat</keyword>
<name>A0AAV7JPR9_9METZ</name>